<keyword evidence="7" id="KW-0175">Coiled coil</keyword>
<evidence type="ECO:0000256" key="5">
    <source>
        <dbReference type="ARBA" id="ARBA00022777"/>
    </source>
</evidence>
<dbReference type="Pfam" id="PF02518">
    <property type="entry name" value="HATPase_c"/>
    <property type="match status" value="1"/>
</dbReference>
<feature type="domain" description="PAC" evidence="11">
    <location>
        <begin position="754"/>
        <end position="808"/>
    </location>
</feature>
<dbReference type="InterPro" id="IPR035965">
    <property type="entry name" value="PAS-like_dom_sf"/>
</dbReference>
<feature type="domain" description="PAS" evidence="10">
    <location>
        <begin position="1181"/>
        <end position="1225"/>
    </location>
</feature>
<dbReference type="Gene3D" id="3.30.450.20">
    <property type="entry name" value="PAS domain"/>
    <property type="match status" value="6"/>
</dbReference>
<comment type="caution">
    <text evidence="12">The sequence shown here is derived from an EMBL/GenBank/DDBJ whole genome shotgun (WGS) entry which is preliminary data.</text>
</comment>
<dbReference type="PANTHER" id="PTHR43047">
    <property type="entry name" value="TWO-COMPONENT HISTIDINE PROTEIN KINASE"/>
    <property type="match status" value="1"/>
</dbReference>
<dbReference type="SUPFAM" id="SSF55781">
    <property type="entry name" value="GAF domain-like"/>
    <property type="match status" value="1"/>
</dbReference>
<feature type="domain" description="Histidine kinase" evidence="8">
    <location>
        <begin position="1350"/>
        <end position="1567"/>
    </location>
</feature>
<dbReference type="SUPFAM" id="SSF55785">
    <property type="entry name" value="PYP-like sensor domain (PAS domain)"/>
    <property type="match status" value="6"/>
</dbReference>
<dbReference type="Pfam" id="PF13426">
    <property type="entry name" value="PAS_9"/>
    <property type="match status" value="1"/>
</dbReference>
<evidence type="ECO:0000256" key="1">
    <source>
        <dbReference type="ARBA" id="ARBA00000085"/>
    </source>
</evidence>
<dbReference type="InterPro" id="IPR029016">
    <property type="entry name" value="GAF-like_dom_sf"/>
</dbReference>
<dbReference type="Pfam" id="PF13188">
    <property type="entry name" value="PAS_8"/>
    <property type="match status" value="1"/>
</dbReference>
<dbReference type="InterPro" id="IPR001610">
    <property type="entry name" value="PAC"/>
</dbReference>
<reference evidence="12 13" key="1">
    <citation type="submission" date="2021-03" db="EMBL/GenBank/DDBJ databases">
        <title>novel species isolated from a fishpond in China.</title>
        <authorList>
            <person name="Lu H."/>
            <person name="Cai Z."/>
        </authorList>
    </citation>
    <scope>NUCLEOTIDE SEQUENCE [LARGE SCALE GENOMIC DNA]</scope>
    <source>
        <strain evidence="12 13">YJ13C</strain>
    </source>
</reference>
<dbReference type="InterPro" id="IPR000014">
    <property type="entry name" value="PAS"/>
</dbReference>
<dbReference type="PRINTS" id="PR00344">
    <property type="entry name" value="BCTRLSENSOR"/>
</dbReference>
<dbReference type="EC" id="2.7.13.3" evidence="2"/>
<dbReference type="InterPro" id="IPR036097">
    <property type="entry name" value="HisK_dim/P_sf"/>
</dbReference>
<accession>A0ABS3CJU7</accession>
<evidence type="ECO:0000256" key="2">
    <source>
        <dbReference type="ARBA" id="ARBA00012438"/>
    </source>
</evidence>
<keyword evidence="3 6" id="KW-0597">Phosphoprotein</keyword>
<proteinExistence type="predicted"/>
<dbReference type="EMBL" id="JAFKCU010000005">
    <property type="protein sequence ID" value="MBN7817371.1"/>
    <property type="molecule type" value="Genomic_DNA"/>
</dbReference>
<evidence type="ECO:0000256" key="4">
    <source>
        <dbReference type="ARBA" id="ARBA00022679"/>
    </source>
</evidence>
<keyword evidence="5" id="KW-0418">Kinase</keyword>
<organism evidence="12 13">
    <name type="scientific">Algoriphagus pacificus</name>
    <dbReference type="NCBI Taxonomy" id="2811234"/>
    <lineage>
        <taxon>Bacteria</taxon>
        <taxon>Pseudomonadati</taxon>
        <taxon>Bacteroidota</taxon>
        <taxon>Cytophagia</taxon>
        <taxon>Cytophagales</taxon>
        <taxon>Cyclobacteriaceae</taxon>
        <taxon>Algoriphagus</taxon>
    </lineage>
</organism>
<dbReference type="InterPro" id="IPR005467">
    <property type="entry name" value="His_kinase_dom"/>
</dbReference>
<dbReference type="PANTHER" id="PTHR43047:SF72">
    <property type="entry name" value="OSMOSENSING HISTIDINE PROTEIN KINASE SLN1"/>
    <property type="match status" value="1"/>
</dbReference>
<dbReference type="SMART" id="SM00091">
    <property type="entry name" value="PAS"/>
    <property type="match status" value="8"/>
</dbReference>
<feature type="modified residue" description="4-aspartylphosphate" evidence="6">
    <location>
        <position position="1642"/>
    </location>
</feature>
<sequence>MNIQDTDSAIPNKESIQIIQQSLSLFKTIAFFISAKSQTIYLNQKANDFLKTPNSEWNGSYVSMFPELDKNELEHFYNSNALDYFETVKFNHQTNQTLKHDFSRAENGFFVRVLPILSENPNKEFELKSIELLNSLDQGVIVISEELDKISFINKYFIELTGLDEITFLNKSKQEQLQMILPLSQDLVQQIESENPVQKETWILDKNGKNVCYLINPIQFDSNHGKKTFIYIQNTNQEGKTENQSNVGYNKFSSLFDKMPEGILIQNECGDIIYANPAAEKILDFDPEKIIGRPFNFRPNQVIQLDGSFLPLEKYPHIIALNTGNAVEKSILGFYNKKKDSYTWVQSNTTPEFRPGESKPYQIFNSFIDITSQIKAEKKVEQQKELLKLMVSTSTSYMNIPEEKLPLTIQKSLKKLGEYVEADRMYIFDYNWQEKTCTNTYEWCAEGIEPQIEHLQNIPLEGLEDWTGKHLTGEYLYVENVQDLNQEEILWQILEPQGIQSLMTMPIMDNQHCLGFIGLDSVKKIHKYSENEINLLNIFSGIIANVITRLNRERDLKERIKELNTIYKVSSFTNQGSLSEAEIFQKIVDIIPPGFLIPEETSARLIYKNQTFTSPNFQESNKSIEEPIKIKGEALGLLQVYIPDHKKFLIEEYSLIKTITNTLDQHLEANENLIQIKNNESRLRNLVNSQTSFVLRTDLKGIKKYWNQKYEDEFSWLIQKFPKEQPINVFDFICDYHHERAKEALANCLENPGKIFSVELDKPGKDGKTVTVLAEYSALVDEKGIPSEIQCMGVDISKRKESEIKLIESEKRLRSLIDSQTNYIIRTDLNGIHTFWNNKFERDFSHCFSNDLKDSNSLVSICEYHHERTREAVFKCLESPGSVVQVELDKPGKDGNILTTIWEFTCITDSYGIPFEMQCVGIDITDRKKTQQKLEESERRLIQVTDHSGSVVWETNKDGLFTYMSPACERIFGYHPDEIINKKYFFDLFPPSLREEFTSLGKNKIESALGILDIENPIQKKNGEIIWVATHGVAVRDEDGNTIKVLGVDNDITERKIQEKQIKDQNDRLQAIVEAIPDILYVMDEDGNYLEYYSSTIHNEIGDYSYLVGKNIREAFQEKEADLHLSKIQAALASGKVETYEYPGMIGHEKRFFESRIIAMSPKKVLRFVREITERKKSELEIKKLSQAVEQSPVAIVITDLEGEIEYLNSAYSSLIEEDTEKILGTPLSFISNIYSNRLKKEELWAHLNSGIPFTIECEYKKNSSSETLWKNVTITPIQNERNDIIKLMVIIQDVTEQKAFENQILELNLSLEKRIEARTEELKNSNLELKKAQLEAEFANQAKSEFLSRMSHELRTPMNSILGFAQLLEFTDLKANQKRNLDFILKSGDHLLNLINEILDISRIESGMVTVSLETLELNNLIEEVAESIMPAAISKSVSVHYPSSQTDFIYVKADLQRLKQIFINLINNAIKYNKENGTVTIDFEEVPENKIKVHIKDTGVGISEEDLPKLFKPFERAGNNNSNIEGTGLGLSVVEKLANLMQAKVGVTSEIGKGSDFWIELPIATESFETLEKEIESEPFKNGGSDMHHLLLIEDNNTNIELISELLHHVKPQCHVHPVMGKKEAISLAKEYHPSLILLDLNLPDIHGSEILDTLKSDQDLKDIPVVIVSADATAKQIEAMIKKGAEHYVTKPINVNNMVKIFEDYLS</sequence>
<evidence type="ECO:0000256" key="3">
    <source>
        <dbReference type="ARBA" id="ARBA00022553"/>
    </source>
</evidence>
<feature type="domain" description="PAC" evidence="11">
    <location>
        <begin position="1254"/>
        <end position="1307"/>
    </location>
</feature>
<evidence type="ECO:0000313" key="13">
    <source>
        <dbReference type="Proteomes" id="UP000664480"/>
    </source>
</evidence>
<feature type="domain" description="PAS" evidence="10">
    <location>
        <begin position="937"/>
        <end position="1008"/>
    </location>
</feature>
<keyword evidence="4" id="KW-0808">Transferase</keyword>
<evidence type="ECO:0000259" key="9">
    <source>
        <dbReference type="PROSITE" id="PS50110"/>
    </source>
</evidence>
<dbReference type="RefSeq" id="WP_206588044.1">
    <property type="nucleotide sequence ID" value="NZ_JAFKCU010000005.1"/>
</dbReference>
<dbReference type="SUPFAM" id="SSF52172">
    <property type="entry name" value="CheY-like"/>
    <property type="match status" value="1"/>
</dbReference>
<dbReference type="Pfam" id="PF00072">
    <property type="entry name" value="Response_reg"/>
    <property type="match status" value="1"/>
</dbReference>
<dbReference type="InterPro" id="IPR003661">
    <property type="entry name" value="HisK_dim/P_dom"/>
</dbReference>
<dbReference type="InterPro" id="IPR036890">
    <property type="entry name" value="HATPase_C_sf"/>
</dbReference>
<evidence type="ECO:0000313" key="12">
    <source>
        <dbReference type="EMBL" id="MBN7817371.1"/>
    </source>
</evidence>
<dbReference type="InterPro" id="IPR011006">
    <property type="entry name" value="CheY-like_superfamily"/>
</dbReference>
<dbReference type="SMART" id="SM00388">
    <property type="entry name" value="HisKA"/>
    <property type="match status" value="1"/>
</dbReference>
<dbReference type="Pfam" id="PF00989">
    <property type="entry name" value="PAS"/>
    <property type="match status" value="1"/>
</dbReference>
<dbReference type="Proteomes" id="UP000664480">
    <property type="component" value="Unassembled WGS sequence"/>
</dbReference>
<evidence type="ECO:0000259" key="8">
    <source>
        <dbReference type="PROSITE" id="PS50109"/>
    </source>
</evidence>
<dbReference type="InterPro" id="IPR004358">
    <property type="entry name" value="Sig_transdc_His_kin-like_C"/>
</dbReference>
<dbReference type="PROSITE" id="PS50109">
    <property type="entry name" value="HIS_KIN"/>
    <property type="match status" value="1"/>
</dbReference>
<dbReference type="InterPro" id="IPR003594">
    <property type="entry name" value="HATPase_dom"/>
</dbReference>
<feature type="domain" description="PAS" evidence="10">
    <location>
        <begin position="679"/>
        <end position="752"/>
    </location>
</feature>
<dbReference type="InterPro" id="IPR000700">
    <property type="entry name" value="PAS-assoc_C"/>
</dbReference>
<dbReference type="NCBIfam" id="TIGR00229">
    <property type="entry name" value="sensory_box"/>
    <property type="match status" value="6"/>
</dbReference>
<dbReference type="Pfam" id="PF00512">
    <property type="entry name" value="HisKA"/>
    <property type="match status" value="1"/>
</dbReference>
<dbReference type="InterPro" id="IPR001789">
    <property type="entry name" value="Sig_transdc_resp-reg_receiver"/>
</dbReference>
<dbReference type="Gene3D" id="1.10.287.130">
    <property type="match status" value="1"/>
</dbReference>
<dbReference type="Pfam" id="PF08447">
    <property type="entry name" value="PAS_3"/>
    <property type="match status" value="1"/>
</dbReference>
<dbReference type="SUPFAM" id="SSF47384">
    <property type="entry name" value="Homodimeric domain of signal transducing histidine kinase"/>
    <property type="match status" value="1"/>
</dbReference>
<feature type="domain" description="PAC" evidence="11">
    <location>
        <begin position="882"/>
        <end position="936"/>
    </location>
</feature>
<evidence type="ECO:0000256" key="7">
    <source>
        <dbReference type="SAM" id="Coils"/>
    </source>
</evidence>
<dbReference type="InterPro" id="IPR003018">
    <property type="entry name" value="GAF"/>
</dbReference>
<dbReference type="InterPro" id="IPR013656">
    <property type="entry name" value="PAS_4"/>
</dbReference>
<dbReference type="SMART" id="SM00387">
    <property type="entry name" value="HATPase_c"/>
    <property type="match status" value="1"/>
</dbReference>
<dbReference type="Pfam" id="PF08448">
    <property type="entry name" value="PAS_4"/>
    <property type="match status" value="1"/>
</dbReference>
<dbReference type="SMART" id="SM00065">
    <property type="entry name" value="GAF"/>
    <property type="match status" value="1"/>
</dbReference>
<feature type="domain" description="PAS" evidence="10">
    <location>
        <begin position="1065"/>
        <end position="1102"/>
    </location>
</feature>
<evidence type="ECO:0000256" key="6">
    <source>
        <dbReference type="PROSITE-ProRule" id="PRU00169"/>
    </source>
</evidence>
<name>A0ABS3CJU7_9BACT</name>
<evidence type="ECO:0000259" key="10">
    <source>
        <dbReference type="PROSITE" id="PS50112"/>
    </source>
</evidence>
<dbReference type="CDD" id="cd00130">
    <property type="entry name" value="PAS"/>
    <property type="match status" value="4"/>
</dbReference>
<dbReference type="Gene3D" id="3.30.565.10">
    <property type="entry name" value="Histidine kinase-like ATPase, C-terminal domain"/>
    <property type="match status" value="1"/>
</dbReference>
<evidence type="ECO:0000259" key="11">
    <source>
        <dbReference type="PROSITE" id="PS50113"/>
    </source>
</evidence>
<dbReference type="PROSITE" id="PS50110">
    <property type="entry name" value="RESPONSE_REGULATORY"/>
    <property type="match status" value="1"/>
</dbReference>
<comment type="catalytic activity">
    <reaction evidence="1">
        <text>ATP + protein L-histidine = ADP + protein N-phospho-L-histidine.</text>
        <dbReference type="EC" id="2.7.13.3"/>
    </reaction>
</comment>
<dbReference type="SMART" id="SM00448">
    <property type="entry name" value="REC"/>
    <property type="match status" value="1"/>
</dbReference>
<dbReference type="SMART" id="SM00086">
    <property type="entry name" value="PAC"/>
    <property type="match status" value="5"/>
</dbReference>
<dbReference type="CDD" id="cd00082">
    <property type="entry name" value="HisKA"/>
    <property type="match status" value="1"/>
</dbReference>
<feature type="domain" description="PAS" evidence="10">
    <location>
        <begin position="248"/>
        <end position="293"/>
    </location>
</feature>
<dbReference type="SUPFAM" id="SSF55874">
    <property type="entry name" value="ATPase domain of HSP90 chaperone/DNA topoisomerase II/histidine kinase"/>
    <property type="match status" value="1"/>
</dbReference>
<dbReference type="Gene3D" id="3.40.50.2300">
    <property type="match status" value="1"/>
</dbReference>
<dbReference type="PROSITE" id="PS50112">
    <property type="entry name" value="PAS"/>
    <property type="match status" value="5"/>
</dbReference>
<dbReference type="PROSITE" id="PS50113">
    <property type="entry name" value="PAC"/>
    <property type="match status" value="4"/>
</dbReference>
<dbReference type="InterPro" id="IPR013767">
    <property type="entry name" value="PAS_fold"/>
</dbReference>
<dbReference type="InterPro" id="IPR013655">
    <property type="entry name" value="PAS_fold_3"/>
</dbReference>
<dbReference type="Pfam" id="PF01590">
    <property type="entry name" value="GAF"/>
    <property type="match status" value="1"/>
</dbReference>
<feature type="domain" description="PAC" evidence="11">
    <location>
        <begin position="1012"/>
        <end position="1064"/>
    </location>
</feature>
<protein>
    <recommendedName>
        <fullName evidence="2">histidine kinase</fullName>
        <ecNumber evidence="2">2.7.13.3</ecNumber>
    </recommendedName>
</protein>
<keyword evidence="13" id="KW-1185">Reference proteome</keyword>
<dbReference type="Gene3D" id="3.30.450.40">
    <property type="match status" value="1"/>
</dbReference>
<feature type="domain" description="Response regulatory" evidence="9">
    <location>
        <begin position="1591"/>
        <end position="1709"/>
    </location>
</feature>
<gene>
    <name evidence="12" type="ORF">J0A69_18165</name>
</gene>
<feature type="coiled-coil region" evidence="7">
    <location>
        <begin position="1309"/>
        <end position="1345"/>
    </location>
</feature>